<evidence type="ECO:0000313" key="1">
    <source>
        <dbReference type="EMBL" id="BAB50836.1"/>
    </source>
</evidence>
<organism evidence="1 2">
    <name type="scientific">Mesorhizobium japonicum (strain LMG 29417 / CECT 9101 / MAFF 303099)</name>
    <name type="common">Mesorhizobium loti (strain MAFF 303099)</name>
    <dbReference type="NCBI Taxonomy" id="266835"/>
    <lineage>
        <taxon>Bacteria</taxon>
        <taxon>Pseudomonadati</taxon>
        <taxon>Pseudomonadota</taxon>
        <taxon>Alphaproteobacteria</taxon>
        <taxon>Hyphomicrobiales</taxon>
        <taxon>Phyllobacteriaceae</taxon>
        <taxon>Mesorhizobium</taxon>
    </lineage>
</organism>
<dbReference type="HOGENOM" id="CLU_3238699_0_0_5"/>
<gene>
    <name evidence="1" type="ordered locus">msl4096</name>
</gene>
<dbReference type="EMBL" id="BA000012">
    <property type="protein sequence ID" value="BAB50836.1"/>
    <property type="molecule type" value="Genomic_DNA"/>
</dbReference>
<name>Q98ET1_RHILO</name>
<accession>Q98ET1</accession>
<dbReference type="AlphaFoldDB" id="Q98ET1"/>
<dbReference type="Proteomes" id="UP000000552">
    <property type="component" value="Chromosome"/>
</dbReference>
<proteinExistence type="predicted"/>
<dbReference type="KEGG" id="mlo:msl4096"/>
<protein>
    <submittedName>
        <fullName evidence="1">Msl4096 protein</fullName>
    </submittedName>
</protein>
<evidence type="ECO:0000313" key="2">
    <source>
        <dbReference type="Proteomes" id="UP000000552"/>
    </source>
</evidence>
<sequence>MAVRRVFIVCSYPDDGEEGSIVVGSWLYDGKHLPLFQSAWNIA</sequence>
<reference evidence="1 2" key="1">
    <citation type="journal article" date="2000" name="DNA Res.">
        <title>Complete genome structure of the nitrogen-fixing symbiotic bacterium Mesorhizobium loti.</title>
        <authorList>
            <person name="Kaneko T."/>
            <person name="Nakamura Y."/>
            <person name="Sato S."/>
            <person name="Asamizu E."/>
            <person name="Kato T."/>
            <person name="Sasamoto S."/>
            <person name="Watanabe A."/>
            <person name="Idesawa K."/>
            <person name="Ishikawa A."/>
            <person name="Kawashima K."/>
            <person name="Kimura T."/>
            <person name="Kishida Y."/>
            <person name="Kiyokawa C."/>
            <person name="Kohara M."/>
            <person name="Matsumoto M."/>
            <person name="Matsuno A."/>
            <person name="Mochizuki Y."/>
            <person name="Nakayama S."/>
            <person name="Nakazaki N."/>
            <person name="Shimpo S."/>
            <person name="Sugimoto M."/>
            <person name="Takeuchi C."/>
            <person name="Yamada M."/>
            <person name="Tabata S."/>
        </authorList>
    </citation>
    <scope>NUCLEOTIDE SEQUENCE [LARGE SCALE GENOMIC DNA]</scope>
    <source>
        <strain evidence="2">LMG 29417 / CECT 9101 / MAFF 303099</strain>
    </source>
</reference>